<evidence type="ECO:0000256" key="6">
    <source>
        <dbReference type="ARBA" id="ARBA00023157"/>
    </source>
</evidence>
<keyword evidence="8" id="KW-0812">Transmembrane</keyword>
<dbReference type="OrthoDB" id="6370831at2759"/>
<evidence type="ECO:0000313" key="12">
    <source>
        <dbReference type="RefSeq" id="XP_028999083.1"/>
    </source>
</evidence>
<evidence type="ECO:0000256" key="2">
    <source>
        <dbReference type="ARBA" id="ARBA00022475"/>
    </source>
</evidence>
<dbReference type="InterPro" id="IPR013783">
    <property type="entry name" value="Ig-like_fold"/>
</dbReference>
<name>A0A6P7LYW3_BETSP</name>
<dbReference type="Pfam" id="PF07686">
    <property type="entry name" value="V-set"/>
    <property type="match status" value="2"/>
</dbReference>
<dbReference type="InParanoid" id="A0A6P7LYW3"/>
<dbReference type="KEGG" id="bspl:114851390"/>
<keyword evidence="3 9" id="KW-0732">Signal</keyword>
<evidence type="ECO:0000256" key="9">
    <source>
        <dbReference type="SAM" id="SignalP"/>
    </source>
</evidence>
<protein>
    <submittedName>
        <fullName evidence="12">Uncharacterized protein LOC114851390</fullName>
    </submittedName>
</protein>
<dbReference type="GO" id="GO:0005886">
    <property type="term" value="C:plasma membrane"/>
    <property type="evidence" value="ECO:0007669"/>
    <property type="project" value="UniProtKB-SubCell"/>
</dbReference>
<dbReference type="Gene3D" id="2.60.40.10">
    <property type="entry name" value="Immunoglobulins"/>
    <property type="match status" value="2"/>
</dbReference>
<dbReference type="RefSeq" id="XP_028999083.1">
    <property type="nucleotide sequence ID" value="XM_029143250.3"/>
</dbReference>
<keyword evidence="8" id="KW-1133">Transmembrane helix</keyword>
<evidence type="ECO:0000313" key="11">
    <source>
        <dbReference type="Proteomes" id="UP000515150"/>
    </source>
</evidence>
<evidence type="ECO:0000259" key="10">
    <source>
        <dbReference type="PROSITE" id="PS50835"/>
    </source>
</evidence>
<feature type="signal peptide" evidence="9">
    <location>
        <begin position="1"/>
        <end position="16"/>
    </location>
</feature>
<dbReference type="GeneID" id="114851390"/>
<dbReference type="SMART" id="SM00409">
    <property type="entry name" value="IG"/>
    <property type="match status" value="2"/>
</dbReference>
<feature type="domain" description="Ig-like" evidence="10">
    <location>
        <begin position="24"/>
        <end position="103"/>
    </location>
</feature>
<dbReference type="Proteomes" id="UP000515150">
    <property type="component" value="Chromosome 2"/>
</dbReference>
<sequence>MCKVYVLLISLYQVYGAVLYASLGENVTLHCDHDSGATNLCWYKQVAGEQPQIMSSFYKSSPKSNNFHNQFKDDKRFSVYTRDGFYHLKISNVQDSDSAMYYCGTTTVAITEFEVGTLLVLKQSSCRSFLQQPASDSVESGGSVTLNCTVHTGTNDSEHRVYWFKEDTMNSSVGIMYIHTHRSSECSTTSEVGSPGQSCVYSLSKNKVSSSDAGMYYCAVASCGHILFGKGTKLDVEGEQFNASAVLRHWLVPALLLSVIVNSILSCILCNVRQRNLQSKGLHPQRSVPDTADSQIEEPDALPYVALHMKKMQSKRRRAKSNLDETLYSEVRL</sequence>
<accession>A0A6P7LYW3</accession>
<dbReference type="InterPro" id="IPR036179">
    <property type="entry name" value="Ig-like_dom_sf"/>
</dbReference>
<dbReference type="InterPro" id="IPR013106">
    <property type="entry name" value="Ig_V-set"/>
</dbReference>
<keyword evidence="5 8" id="KW-0472">Membrane</keyword>
<dbReference type="AlphaFoldDB" id="A0A6P7LYW3"/>
<keyword evidence="6" id="KW-1015">Disulfide bond</keyword>
<dbReference type="InterPro" id="IPR007110">
    <property type="entry name" value="Ig-like_dom"/>
</dbReference>
<keyword evidence="11" id="KW-1185">Reference proteome</keyword>
<comment type="subcellular location">
    <subcellularLocation>
        <location evidence="1">Cell membrane</location>
    </subcellularLocation>
</comment>
<proteinExistence type="predicted"/>
<dbReference type="PANTHER" id="PTHR19433:SF133">
    <property type="entry name" value="IMMUNE-TYPE RECEPTOR 5 PRECURSOR-RELATED"/>
    <property type="match status" value="1"/>
</dbReference>
<evidence type="ECO:0000256" key="4">
    <source>
        <dbReference type="ARBA" id="ARBA00022859"/>
    </source>
</evidence>
<feature type="transmembrane region" description="Helical" evidence="8">
    <location>
        <begin position="250"/>
        <end position="272"/>
    </location>
</feature>
<reference evidence="12" key="1">
    <citation type="submission" date="2025-08" db="UniProtKB">
        <authorList>
            <consortium name="RefSeq"/>
        </authorList>
    </citation>
    <scope>IDENTIFICATION</scope>
</reference>
<dbReference type="PANTHER" id="PTHR19433">
    <property type="entry name" value="T-CELL RECEPTOR ALPHA CHAIN V REGION-RELATED"/>
    <property type="match status" value="1"/>
</dbReference>
<evidence type="ECO:0000256" key="5">
    <source>
        <dbReference type="ARBA" id="ARBA00023136"/>
    </source>
</evidence>
<dbReference type="InterPro" id="IPR052051">
    <property type="entry name" value="TCR_complex_component"/>
</dbReference>
<evidence type="ECO:0000256" key="3">
    <source>
        <dbReference type="ARBA" id="ARBA00022729"/>
    </source>
</evidence>
<feature type="domain" description="Ig-like" evidence="10">
    <location>
        <begin position="127"/>
        <end position="220"/>
    </location>
</feature>
<dbReference type="InterPro" id="IPR003599">
    <property type="entry name" value="Ig_sub"/>
</dbReference>
<keyword evidence="4" id="KW-0391">Immunity</keyword>
<dbReference type="SMART" id="SM00406">
    <property type="entry name" value="IGv"/>
    <property type="match status" value="2"/>
</dbReference>
<evidence type="ECO:0000256" key="8">
    <source>
        <dbReference type="SAM" id="Phobius"/>
    </source>
</evidence>
<keyword evidence="7" id="KW-0325">Glycoprotein</keyword>
<feature type="chain" id="PRO_5027746191" evidence="9">
    <location>
        <begin position="17"/>
        <end position="333"/>
    </location>
</feature>
<organism evidence="11 12">
    <name type="scientific">Betta splendens</name>
    <name type="common">Siamese fighting fish</name>
    <dbReference type="NCBI Taxonomy" id="158456"/>
    <lineage>
        <taxon>Eukaryota</taxon>
        <taxon>Metazoa</taxon>
        <taxon>Chordata</taxon>
        <taxon>Craniata</taxon>
        <taxon>Vertebrata</taxon>
        <taxon>Euteleostomi</taxon>
        <taxon>Actinopterygii</taxon>
        <taxon>Neopterygii</taxon>
        <taxon>Teleostei</taxon>
        <taxon>Neoteleostei</taxon>
        <taxon>Acanthomorphata</taxon>
        <taxon>Anabantaria</taxon>
        <taxon>Anabantiformes</taxon>
        <taxon>Anabantoidei</taxon>
        <taxon>Osphronemidae</taxon>
        <taxon>Betta</taxon>
    </lineage>
</organism>
<dbReference type="SUPFAM" id="SSF48726">
    <property type="entry name" value="Immunoglobulin"/>
    <property type="match status" value="2"/>
</dbReference>
<dbReference type="GO" id="GO:0002376">
    <property type="term" value="P:immune system process"/>
    <property type="evidence" value="ECO:0007669"/>
    <property type="project" value="UniProtKB-KW"/>
</dbReference>
<evidence type="ECO:0000256" key="7">
    <source>
        <dbReference type="ARBA" id="ARBA00023180"/>
    </source>
</evidence>
<keyword evidence="2" id="KW-1003">Cell membrane</keyword>
<dbReference type="PROSITE" id="PS50835">
    <property type="entry name" value="IG_LIKE"/>
    <property type="match status" value="2"/>
</dbReference>
<evidence type="ECO:0000256" key="1">
    <source>
        <dbReference type="ARBA" id="ARBA00004236"/>
    </source>
</evidence>
<gene>
    <name evidence="12" type="primary">LOC114851390</name>
</gene>
<dbReference type="GO" id="GO:0009617">
    <property type="term" value="P:response to bacterium"/>
    <property type="evidence" value="ECO:0007669"/>
    <property type="project" value="TreeGrafter"/>
</dbReference>